<dbReference type="InterPro" id="IPR026992">
    <property type="entry name" value="DIOX_N"/>
</dbReference>
<sequence length="645" mass="72285">MTDLGNDPVIRRRPVRSLRCRNGLIRFAKDRTSQNGEDGIIERLFELLPSTSDTSWCVDVGAWDGVHLSNTHSLLVGTQKRIWKGVLIEADVHKYEELFALHRPLGNVCVREEVSGLENSPRSLSNLLQSASKNGIDIPRQLEFLCIDIDGSDYWVWHDLLKEGRYRAKVVCIEFNPTMPDDLVFIPCRSDKLRQGASLSALVELASRFDYVLVETTLYNAFFVQTQLYNAYLKEEVPDTSIEALHDLTMGTSLYQLYDGTLKLWGCKKLLWHRIPLDEKKLQMVATGQRSFPFEPNVHTETFDFSSVVDLAPFVVKEDIADDRHQARIRCAALLIDQLKKDGFCYVRGLGLSQKICEDALVQTNALLQEASEDVRRSCLTKDRARRGYSPMNIENFASLVGENGPNDLVKKYRIGPLDPKHSGPLLQPNIWPPEDQWQNAASFRQTMETFYSEMCSAGAVVVDAICEGLMSEVPGLKSALNPLLSSSDETESNKTSILTLLSYQVTSRHKKARKKQMAPLVAAHTDVGVITILLFDSGDCATLQRSDGSGGWVDVKLPKSIPDDPVFVVNMADCLSDLTGGHVPSTLHRVVASDGTQPRNCCALFVGLEADTKLQVDGESMTYEEWRRDRIQKAQNVLQMKAKE</sequence>
<dbReference type="EMBL" id="BDSP01000177">
    <property type="protein sequence ID" value="GAX22041.1"/>
    <property type="molecule type" value="Genomic_DNA"/>
</dbReference>
<dbReference type="PROSITE" id="PS51471">
    <property type="entry name" value="FE2OG_OXY"/>
    <property type="match status" value="1"/>
</dbReference>
<dbReference type="InParanoid" id="A0A1Z5K7G9"/>
<dbReference type="SUPFAM" id="SSF51197">
    <property type="entry name" value="Clavaminate synthase-like"/>
    <property type="match status" value="1"/>
</dbReference>
<dbReference type="Proteomes" id="UP000198406">
    <property type="component" value="Unassembled WGS sequence"/>
</dbReference>
<dbReference type="InterPro" id="IPR027443">
    <property type="entry name" value="IPNS-like_sf"/>
</dbReference>
<dbReference type="Pfam" id="PF14226">
    <property type="entry name" value="DIOX_N"/>
    <property type="match status" value="1"/>
</dbReference>
<dbReference type="Gene3D" id="2.60.120.330">
    <property type="entry name" value="B-lactam Antibiotic, Isopenicillin N Synthase, Chain"/>
    <property type="match status" value="1"/>
</dbReference>
<protein>
    <recommendedName>
        <fullName evidence="1">Fe2OG dioxygenase domain-containing protein</fullName>
    </recommendedName>
</protein>
<dbReference type="InterPro" id="IPR050231">
    <property type="entry name" value="Iron_ascorbate_oxido_reductase"/>
</dbReference>
<dbReference type="OrthoDB" id="288590at2759"/>
<evidence type="ECO:0000259" key="1">
    <source>
        <dbReference type="PROSITE" id="PS51471"/>
    </source>
</evidence>
<dbReference type="InterPro" id="IPR044861">
    <property type="entry name" value="IPNS-like_FE2OG_OXY"/>
</dbReference>
<dbReference type="PANTHER" id="PTHR47990">
    <property type="entry name" value="2-OXOGLUTARATE (2OG) AND FE(II)-DEPENDENT OXYGENASE SUPERFAMILY PROTEIN-RELATED"/>
    <property type="match status" value="1"/>
</dbReference>
<dbReference type="Pfam" id="PF03171">
    <property type="entry name" value="2OG-FeII_Oxy"/>
    <property type="match status" value="1"/>
</dbReference>
<dbReference type="InterPro" id="IPR005123">
    <property type="entry name" value="Oxoglu/Fe-dep_dioxygenase_dom"/>
</dbReference>
<organism evidence="2 3">
    <name type="scientific">Fistulifera solaris</name>
    <name type="common">Oleaginous diatom</name>
    <dbReference type="NCBI Taxonomy" id="1519565"/>
    <lineage>
        <taxon>Eukaryota</taxon>
        <taxon>Sar</taxon>
        <taxon>Stramenopiles</taxon>
        <taxon>Ochrophyta</taxon>
        <taxon>Bacillariophyta</taxon>
        <taxon>Bacillariophyceae</taxon>
        <taxon>Bacillariophycidae</taxon>
        <taxon>Naviculales</taxon>
        <taxon>Naviculaceae</taxon>
        <taxon>Fistulifera</taxon>
    </lineage>
</organism>
<dbReference type="AlphaFoldDB" id="A0A1Z5K7G9"/>
<gene>
    <name evidence="2" type="ORF">FisN_6Hh288</name>
</gene>
<accession>A0A1Z5K7G9</accession>
<comment type="caution">
    <text evidence="2">The sequence shown here is derived from an EMBL/GenBank/DDBJ whole genome shotgun (WGS) entry which is preliminary data.</text>
</comment>
<name>A0A1Z5K7G9_FISSO</name>
<keyword evidence="3" id="KW-1185">Reference proteome</keyword>
<feature type="domain" description="Fe2OG dioxygenase" evidence="1">
    <location>
        <begin position="494"/>
        <end position="609"/>
    </location>
</feature>
<reference evidence="2 3" key="1">
    <citation type="journal article" date="2015" name="Plant Cell">
        <title>Oil accumulation by the oleaginous diatom Fistulifera solaris as revealed by the genome and transcriptome.</title>
        <authorList>
            <person name="Tanaka T."/>
            <person name="Maeda Y."/>
            <person name="Veluchamy A."/>
            <person name="Tanaka M."/>
            <person name="Abida H."/>
            <person name="Marechal E."/>
            <person name="Bowler C."/>
            <person name="Muto M."/>
            <person name="Sunaga Y."/>
            <person name="Tanaka M."/>
            <person name="Yoshino T."/>
            <person name="Taniguchi T."/>
            <person name="Fukuda Y."/>
            <person name="Nemoto M."/>
            <person name="Matsumoto M."/>
            <person name="Wong P.S."/>
            <person name="Aburatani S."/>
            <person name="Fujibuchi W."/>
        </authorList>
    </citation>
    <scope>NUCLEOTIDE SEQUENCE [LARGE SCALE GENOMIC DNA]</scope>
    <source>
        <strain evidence="2 3">JPCC DA0580</strain>
    </source>
</reference>
<evidence type="ECO:0000313" key="2">
    <source>
        <dbReference type="EMBL" id="GAX22041.1"/>
    </source>
</evidence>
<evidence type="ECO:0000313" key="3">
    <source>
        <dbReference type="Proteomes" id="UP000198406"/>
    </source>
</evidence>
<proteinExistence type="predicted"/>